<feature type="compositionally biased region" description="Low complexity" evidence="1">
    <location>
        <begin position="408"/>
        <end position="421"/>
    </location>
</feature>
<sequence length="838" mass="89222">EEEEKGNNRSDNHANCNGNSNGNNKGKSELFEIAQKKSPFLAPDLPGDDNAESSDWDTSDNDTATVTIETPKRKDTTPQPPSANGTTAKRGSHDWSNATEDKTQKTESNTLTTETTETTMTMTTTTTVSKGSTNCNVSSVSTGSGISNGSNASKNPFVEWTPGVRPSDVRSRGSFVIYDAKKEEKKNEKVNGITNKSVYPFPRSEVEIVTRTRQTSVADLVTNYSKIANLSSSFKQSTTSNSNVLARTLSGDELSESSPKVTSRANVPIVIPDSNSSGVPVETAIDPTESDEENDAKKLRSKSMEELLNDVIADKVTVEKTLPSALFNTVTLSGATVAVTAATTDVIAPLPLSDTDTGSFVITTNHNSLTVEPLLLPPSAVTPLTTTTTTTTTTATSATTTITTATSSTIATTATSSSSSSPDRQVQSSNTTNIRPPLREKEKPTATTTTNSNGTAKSNRPTPKNENANNGNDSKTNKNATKGTTTGNGSNDNSRKTQTKTEPSKKTSTTTTTTTATKANKKEVTLDKKPSNESVQLTNNNSNAMAKKPKKEPVVKQIKQQQPLANKPSNPTPNNHTNTPNGTTTNGAQNTTKTNPTVSMTSEKNKNTQVPLQRKNVLTAHHPSHSEASVATGSSVKSTPRNEDAKKSTTADPKKLNGNSKSNNKNNGNKNSTATNPMPSPTLAPAKTKNEPTQTNNTSRIQKRISTTSKDNNTQNHTRTHTHNHVHTLSNQPIATAPKAQVRNKQSGHKHSQSTMNGAIQHKQAKASTSDALTKKNTESNNTQTQNLSETVSSLHKSAASTGNVSTITNTSDLSDRSKVLSTTSNGNSNKKQKLTTE</sequence>
<evidence type="ECO:0000313" key="2">
    <source>
        <dbReference type="EMBL" id="ETO34263.1"/>
    </source>
</evidence>
<feature type="compositionally biased region" description="Polar residues" evidence="1">
    <location>
        <begin position="422"/>
        <end position="434"/>
    </location>
</feature>
<feature type="compositionally biased region" description="Low complexity" evidence="1">
    <location>
        <begin position="445"/>
        <end position="459"/>
    </location>
</feature>
<gene>
    <name evidence="2" type="ORF">RFI_02832</name>
</gene>
<feature type="region of interest" description="Disordered" evidence="1">
    <location>
        <begin position="408"/>
        <end position="838"/>
    </location>
</feature>
<dbReference type="AlphaFoldDB" id="X6P822"/>
<evidence type="ECO:0000256" key="1">
    <source>
        <dbReference type="SAM" id="MobiDB-lite"/>
    </source>
</evidence>
<feature type="compositionally biased region" description="Polar residues" evidence="1">
    <location>
        <begin position="626"/>
        <end position="639"/>
    </location>
</feature>
<feature type="compositionally biased region" description="Polar residues" evidence="1">
    <location>
        <begin position="532"/>
        <end position="544"/>
    </location>
</feature>
<feature type="compositionally biased region" description="Basic and acidic residues" evidence="1">
    <location>
        <begin position="1"/>
        <end position="12"/>
    </location>
</feature>
<feature type="compositionally biased region" description="Low complexity" evidence="1">
    <location>
        <begin position="506"/>
        <end position="518"/>
    </location>
</feature>
<name>X6P822_RETFI</name>
<dbReference type="EMBL" id="ASPP01002725">
    <property type="protein sequence ID" value="ETO34263.1"/>
    <property type="molecule type" value="Genomic_DNA"/>
</dbReference>
<feature type="compositionally biased region" description="Low complexity" evidence="1">
    <location>
        <begin position="566"/>
        <end position="595"/>
    </location>
</feature>
<dbReference type="Proteomes" id="UP000023152">
    <property type="component" value="Unassembled WGS sequence"/>
</dbReference>
<reference evidence="2 3" key="1">
    <citation type="journal article" date="2013" name="Curr. Biol.">
        <title>The Genome of the Foraminiferan Reticulomyxa filosa.</title>
        <authorList>
            <person name="Glockner G."/>
            <person name="Hulsmann N."/>
            <person name="Schleicher M."/>
            <person name="Noegel A.A."/>
            <person name="Eichinger L."/>
            <person name="Gallinger C."/>
            <person name="Pawlowski J."/>
            <person name="Sierra R."/>
            <person name="Euteneuer U."/>
            <person name="Pillet L."/>
            <person name="Moustafa A."/>
            <person name="Platzer M."/>
            <person name="Groth M."/>
            <person name="Szafranski K."/>
            <person name="Schliwa M."/>
        </authorList>
    </citation>
    <scope>NUCLEOTIDE SEQUENCE [LARGE SCALE GENOMIC DNA]</scope>
</reference>
<proteinExistence type="predicted"/>
<organism evidence="2 3">
    <name type="scientific">Reticulomyxa filosa</name>
    <dbReference type="NCBI Taxonomy" id="46433"/>
    <lineage>
        <taxon>Eukaryota</taxon>
        <taxon>Sar</taxon>
        <taxon>Rhizaria</taxon>
        <taxon>Retaria</taxon>
        <taxon>Foraminifera</taxon>
        <taxon>Monothalamids</taxon>
        <taxon>Reticulomyxidae</taxon>
        <taxon>Reticulomyxa</taxon>
    </lineage>
</organism>
<feature type="compositionally biased region" description="Polar residues" evidence="1">
    <location>
        <begin position="460"/>
        <end position="473"/>
    </location>
</feature>
<feature type="non-terminal residue" evidence="2">
    <location>
        <position position="1"/>
    </location>
</feature>
<feature type="compositionally biased region" description="Polar residues" evidence="1">
    <location>
        <begin position="82"/>
        <end position="98"/>
    </location>
</feature>
<feature type="compositionally biased region" description="Polar residues" evidence="1">
    <location>
        <begin position="596"/>
        <end position="611"/>
    </location>
</feature>
<feature type="region of interest" description="Disordered" evidence="1">
    <location>
        <begin position="272"/>
        <end position="295"/>
    </location>
</feature>
<feature type="region of interest" description="Disordered" evidence="1">
    <location>
        <begin position="1"/>
        <end position="118"/>
    </location>
</feature>
<keyword evidence="3" id="KW-1185">Reference proteome</keyword>
<accession>X6P822</accession>
<feature type="compositionally biased region" description="Low complexity" evidence="1">
    <location>
        <begin position="477"/>
        <end position="492"/>
    </location>
</feature>
<comment type="caution">
    <text evidence="2">The sequence shown here is derived from an EMBL/GenBank/DDBJ whole genome shotgun (WGS) entry which is preliminary data.</text>
</comment>
<evidence type="ECO:0000313" key="3">
    <source>
        <dbReference type="Proteomes" id="UP000023152"/>
    </source>
</evidence>
<feature type="compositionally biased region" description="Basic and acidic residues" evidence="1">
    <location>
        <begin position="640"/>
        <end position="655"/>
    </location>
</feature>
<feature type="compositionally biased region" description="Polar residues" evidence="1">
    <location>
        <begin position="691"/>
        <end position="711"/>
    </location>
</feature>
<protein>
    <submittedName>
        <fullName evidence="2">Uncharacterized protein</fullName>
    </submittedName>
</protein>
<feature type="compositionally biased region" description="Low complexity" evidence="1">
    <location>
        <begin position="657"/>
        <end position="672"/>
    </location>
</feature>
<feature type="compositionally biased region" description="Basic and acidic residues" evidence="1">
    <location>
        <begin position="520"/>
        <end position="531"/>
    </location>
</feature>
<feature type="compositionally biased region" description="Acidic residues" evidence="1">
    <location>
        <begin position="46"/>
        <end position="60"/>
    </location>
</feature>
<feature type="compositionally biased region" description="Polar residues" evidence="1">
    <location>
        <begin position="820"/>
        <end position="830"/>
    </location>
</feature>
<feature type="compositionally biased region" description="Polar residues" evidence="1">
    <location>
        <begin position="779"/>
        <end position="813"/>
    </location>
</feature>